<keyword evidence="1" id="KW-0472">Membrane</keyword>
<organism evidence="2">
    <name type="scientific">marine sediment metagenome</name>
    <dbReference type="NCBI Taxonomy" id="412755"/>
    <lineage>
        <taxon>unclassified sequences</taxon>
        <taxon>metagenomes</taxon>
        <taxon>ecological metagenomes</taxon>
    </lineage>
</organism>
<reference evidence="2" key="1">
    <citation type="journal article" date="2015" name="Nature">
        <title>Complex archaea that bridge the gap between prokaryotes and eukaryotes.</title>
        <authorList>
            <person name="Spang A."/>
            <person name="Saw J.H."/>
            <person name="Jorgensen S.L."/>
            <person name="Zaremba-Niedzwiedzka K."/>
            <person name="Martijn J."/>
            <person name="Lind A.E."/>
            <person name="van Eijk R."/>
            <person name="Schleper C."/>
            <person name="Guy L."/>
            <person name="Ettema T.J."/>
        </authorList>
    </citation>
    <scope>NUCLEOTIDE SEQUENCE</scope>
</reference>
<evidence type="ECO:0000256" key="1">
    <source>
        <dbReference type="SAM" id="Phobius"/>
    </source>
</evidence>
<feature type="transmembrane region" description="Helical" evidence="1">
    <location>
        <begin position="14"/>
        <end position="33"/>
    </location>
</feature>
<evidence type="ECO:0000313" key="2">
    <source>
        <dbReference type="EMBL" id="KKL81665.1"/>
    </source>
</evidence>
<dbReference type="AlphaFoldDB" id="A0A0F9HJ12"/>
<name>A0A0F9HJ12_9ZZZZ</name>
<sequence length="51" mass="6190">MQNLIKKGMSKKKYLYILSSLYVPYYGYFRIFLRRFSVAEMNICSDIIRID</sequence>
<dbReference type="EMBL" id="LAZR01022499">
    <property type="protein sequence ID" value="KKL81665.1"/>
    <property type="molecule type" value="Genomic_DNA"/>
</dbReference>
<accession>A0A0F9HJ12</accession>
<protein>
    <submittedName>
        <fullName evidence="2">Uncharacterized protein</fullName>
    </submittedName>
</protein>
<comment type="caution">
    <text evidence="2">The sequence shown here is derived from an EMBL/GenBank/DDBJ whole genome shotgun (WGS) entry which is preliminary data.</text>
</comment>
<keyword evidence="1" id="KW-0812">Transmembrane</keyword>
<gene>
    <name evidence="2" type="ORF">LCGC14_1992490</name>
</gene>
<proteinExistence type="predicted"/>
<keyword evidence="1" id="KW-1133">Transmembrane helix</keyword>